<evidence type="ECO:0000259" key="7">
    <source>
        <dbReference type="Pfam" id="PF02769"/>
    </source>
</evidence>
<reference evidence="8" key="1">
    <citation type="submission" date="2022-05" db="EMBL/GenBank/DDBJ databases">
        <title>Expanded diversity of anoxic marine methylotrophy in a Black Sea sulfate reducing microorganism.</title>
        <authorList>
            <person name="Fischer P.Q."/>
            <person name="Stams A.J.M."/>
            <person name="Villanueva L."/>
            <person name="Sousa D.Z."/>
        </authorList>
    </citation>
    <scope>NUCLEOTIDE SEQUENCE</scope>
    <source>
        <strain evidence="8">P130</strain>
    </source>
</reference>
<evidence type="ECO:0000256" key="3">
    <source>
        <dbReference type="ARBA" id="ARBA00022777"/>
    </source>
</evidence>
<dbReference type="EMBL" id="JAMJEV010000008">
    <property type="protein sequence ID" value="MDO0823356.1"/>
    <property type="molecule type" value="Genomic_DNA"/>
</dbReference>
<dbReference type="EC" id="2.7.9.3" evidence="8"/>
<dbReference type="Pfam" id="PF02769">
    <property type="entry name" value="AIRS_C"/>
    <property type="match status" value="1"/>
</dbReference>
<name>A0ABT8QPT1_9FIRM</name>
<dbReference type="PIRSF" id="PIRSF036407">
    <property type="entry name" value="Selenphspht_syn"/>
    <property type="match status" value="1"/>
</dbReference>
<evidence type="ECO:0000313" key="8">
    <source>
        <dbReference type="EMBL" id="MDO0823356.1"/>
    </source>
</evidence>
<dbReference type="PANTHER" id="PTHR10256:SF0">
    <property type="entry name" value="INACTIVE SELENIDE, WATER DIKINASE-LIKE PROTEIN-RELATED"/>
    <property type="match status" value="1"/>
</dbReference>
<accession>A0ABT8QPT1</accession>
<dbReference type="Gene3D" id="3.30.1330.10">
    <property type="entry name" value="PurM-like, N-terminal domain"/>
    <property type="match status" value="1"/>
</dbReference>
<feature type="domain" description="PurM-like N-terminal" evidence="6">
    <location>
        <begin position="15"/>
        <end position="122"/>
    </location>
</feature>
<gene>
    <name evidence="8" type="primary">selD</name>
    <name evidence="8" type="ORF">M8H41_10880</name>
</gene>
<dbReference type="SUPFAM" id="SSF56042">
    <property type="entry name" value="PurM C-terminal domain-like"/>
    <property type="match status" value="1"/>
</dbReference>
<keyword evidence="9" id="KW-1185">Reference proteome</keyword>
<proteinExistence type="predicted"/>
<dbReference type="Proteomes" id="UP001176021">
    <property type="component" value="Unassembled WGS sequence"/>
</dbReference>
<evidence type="ECO:0000256" key="4">
    <source>
        <dbReference type="ARBA" id="ARBA00022840"/>
    </source>
</evidence>
<dbReference type="CDD" id="cd02195">
    <property type="entry name" value="SelD"/>
    <property type="match status" value="1"/>
</dbReference>
<keyword evidence="2" id="KW-0547">Nucleotide-binding</keyword>
<evidence type="ECO:0000256" key="5">
    <source>
        <dbReference type="ARBA" id="ARBA00023266"/>
    </source>
</evidence>
<keyword evidence="3" id="KW-0418">Kinase</keyword>
<evidence type="ECO:0000256" key="2">
    <source>
        <dbReference type="ARBA" id="ARBA00022741"/>
    </source>
</evidence>
<dbReference type="GO" id="GO:0004756">
    <property type="term" value="F:selenide, water dikinase activity"/>
    <property type="evidence" value="ECO:0007669"/>
    <property type="project" value="UniProtKB-EC"/>
</dbReference>
<evidence type="ECO:0000256" key="1">
    <source>
        <dbReference type="ARBA" id="ARBA00022679"/>
    </source>
</evidence>
<dbReference type="InterPro" id="IPR036676">
    <property type="entry name" value="PurM-like_C_sf"/>
</dbReference>
<feature type="domain" description="PurM-like C-terminal" evidence="7">
    <location>
        <begin position="135"/>
        <end position="308"/>
    </location>
</feature>
<dbReference type="Gene3D" id="3.90.650.10">
    <property type="entry name" value="PurM-like C-terminal domain"/>
    <property type="match status" value="1"/>
</dbReference>
<keyword evidence="1 8" id="KW-0808">Transferase</keyword>
<keyword evidence="4" id="KW-0067">ATP-binding</keyword>
<dbReference type="NCBIfam" id="TIGR00476">
    <property type="entry name" value="selD"/>
    <property type="match status" value="1"/>
</dbReference>
<dbReference type="InterPro" id="IPR010918">
    <property type="entry name" value="PurM-like_C_dom"/>
</dbReference>
<dbReference type="InterPro" id="IPR016188">
    <property type="entry name" value="PurM-like_N"/>
</dbReference>
<dbReference type="Pfam" id="PF00586">
    <property type="entry name" value="AIRS"/>
    <property type="match status" value="1"/>
</dbReference>
<dbReference type="InterPro" id="IPR004536">
    <property type="entry name" value="SPS/SelD"/>
</dbReference>
<dbReference type="InterPro" id="IPR036921">
    <property type="entry name" value="PurM-like_N_sf"/>
</dbReference>
<dbReference type="SUPFAM" id="SSF55326">
    <property type="entry name" value="PurM N-terminal domain-like"/>
    <property type="match status" value="1"/>
</dbReference>
<evidence type="ECO:0000313" key="9">
    <source>
        <dbReference type="Proteomes" id="UP001176021"/>
    </source>
</evidence>
<dbReference type="PANTHER" id="PTHR10256">
    <property type="entry name" value="SELENIDE, WATER DIKINASE"/>
    <property type="match status" value="1"/>
</dbReference>
<evidence type="ECO:0000259" key="6">
    <source>
        <dbReference type="Pfam" id="PF00586"/>
    </source>
</evidence>
<organism evidence="8 9">
    <name type="scientific">Desulfosporosinus nitroreducens</name>
    <dbReference type="NCBI Taxonomy" id="2018668"/>
    <lineage>
        <taxon>Bacteria</taxon>
        <taxon>Bacillati</taxon>
        <taxon>Bacillota</taxon>
        <taxon>Clostridia</taxon>
        <taxon>Eubacteriales</taxon>
        <taxon>Desulfitobacteriaceae</taxon>
        <taxon>Desulfosporosinus</taxon>
    </lineage>
</organism>
<protein>
    <submittedName>
        <fullName evidence="8">Selenide, water dikinase SelD</fullName>
        <ecNumber evidence="8">2.7.9.3</ecNumber>
    </submittedName>
</protein>
<keyword evidence="5" id="KW-0711">Selenium</keyword>
<comment type="caution">
    <text evidence="8">The sequence shown here is derived from an EMBL/GenBank/DDBJ whole genome shotgun (WGS) entry which is preliminary data.</text>
</comment>
<sequence>MPKQNVPGLLSGLDDDAATYSINENLAIVQTLDFITPVVDDPYSFGAIAAANAISDIYAMGAKPIFALNIVSFPIKTMPMETLGAILAGGAAKAAEAGFSIVGGHSVDDASPKYGLSVTGLVHPQKLIRKSGALVGDALILTKPLGTGILATGIDSGIVGDEVEAALTAVMLELNLKAAQVMQSFPVHACTDVSGFGLLGHLSEMLNPDLSVMLDYDKLPILPQVWDILKHGGVSSGTHSNARYLGDQVQWEEKITLLEQMVLFDAQTSGGLLMAAPAEVANSLISELTQAKTLAANIIGYVCQRNDFPIKVRRGLGSQNPF</sequence>